<gene>
    <name evidence="8" type="primary">hflC</name>
    <name evidence="8" type="ORF">MAGMO_1122</name>
</gene>
<evidence type="ECO:0000256" key="3">
    <source>
        <dbReference type="ARBA" id="ARBA00022692"/>
    </source>
</evidence>
<evidence type="ECO:0000313" key="8">
    <source>
        <dbReference type="EMBL" id="CRH05316.1"/>
    </source>
</evidence>
<dbReference type="InterPro" id="IPR001107">
    <property type="entry name" value="Band_7"/>
</dbReference>
<keyword evidence="8" id="KW-0645">Protease</keyword>
<dbReference type="SMART" id="SM00244">
    <property type="entry name" value="PHB"/>
    <property type="match status" value="1"/>
</dbReference>
<dbReference type="SUPFAM" id="SSF117892">
    <property type="entry name" value="Band 7/SPFH domain"/>
    <property type="match status" value="1"/>
</dbReference>
<dbReference type="AlphaFoldDB" id="A0A1S7LHM9"/>
<evidence type="ECO:0000256" key="1">
    <source>
        <dbReference type="ARBA" id="ARBA00004167"/>
    </source>
</evidence>
<dbReference type="PIRSF" id="PIRSF005651">
    <property type="entry name" value="HflC"/>
    <property type="match status" value="1"/>
</dbReference>
<evidence type="ECO:0000256" key="5">
    <source>
        <dbReference type="ARBA" id="ARBA00023136"/>
    </source>
</evidence>
<dbReference type="InterPro" id="IPR001972">
    <property type="entry name" value="Stomatin_HflK_fam"/>
</dbReference>
<dbReference type="PANTHER" id="PTHR42911">
    <property type="entry name" value="MODULATOR OF FTSH PROTEASE HFLC"/>
    <property type="match status" value="1"/>
</dbReference>
<name>A0A1S7LHM9_MAGMO</name>
<evidence type="ECO:0000256" key="6">
    <source>
        <dbReference type="PIRNR" id="PIRNR005651"/>
    </source>
</evidence>
<evidence type="ECO:0000259" key="7">
    <source>
        <dbReference type="SMART" id="SM00244"/>
    </source>
</evidence>
<sequence length="289" mass="33419">MNNNLSSGILLLAGVVLLLLSQSAFTIHQVEQALVVQLGKPVRPITEPGLHFKVPFMQNVLKFDSRLLDYDQDPQEVLSSDKKNLRVDNYARWRISDPLKFYQTVRNERNAVQRLHDIIDSNLREELGQHTMMTIVAKERDILMASILKKVNIQADKFGMEIKDVRIKRTDLPPENSKAVFRRMQTERERQAKQYRAEGEEEAVKIRSDADRQREILLATAYKESQELRGMGDGEAARIYAEAYNKDPKFYQFFRTMEAYRKSIGENNTTVVFKPEGFFESLKALNTGM</sequence>
<dbReference type="GO" id="GO:0016020">
    <property type="term" value="C:membrane"/>
    <property type="evidence" value="ECO:0007669"/>
    <property type="project" value="UniProtKB-SubCell"/>
</dbReference>
<keyword evidence="3" id="KW-0812">Transmembrane</keyword>
<proteinExistence type="inferred from homology"/>
<dbReference type="EMBL" id="LO017727">
    <property type="protein sequence ID" value="CRH05316.1"/>
    <property type="molecule type" value="Genomic_DNA"/>
</dbReference>
<accession>A0A1S7LHM9</accession>
<keyword evidence="5" id="KW-0472">Membrane</keyword>
<dbReference type="InterPro" id="IPR036013">
    <property type="entry name" value="Band_7/SPFH_dom_sf"/>
</dbReference>
<dbReference type="Pfam" id="PF01145">
    <property type="entry name" value="Band_7"/>
    <property type="match status" value="1"/>
</dbReference>
<evidence type="ECO:0000256" key="2">
    <source>
        <dbReference type="ARBA" id="ARBA00007862"/>
    </source>
</evidence>
<keyword evidence="8" id="KW-0378">Hydrolase</keyword>
<dbReference type="PANTHER" id="PTHR42911:SF1">
    <property type="entry name" value="MODULATOR OF FTSH PROTEASE HFLC"/>
    <property type="match status" value="1"/>
</dbReference>
<feature type="domain" description="Band 7" evidence="7">
    <location>
        <begin position="22"/>
        <end position="184"/>
    </location>
</feature>
<comment type="subcellular location">
    <subcellularLocation>
        <location evidence="1">Membrane</location>
        <topology evidence="1">Single-pass membrane protein</topology>
    </subcellularLocation>
</comment>
<evidence type="ECO:0000256" key="4">
    <source>
        <dbReference type="ARBA" id="ARBA00022989"/>
    </source>
</evidence>
<dbReference type="CDD" id="cd03405">
    <property type="entry name" value="SPFH_HflC"/>
    <property type="match status" value="1"/>
</dbReference>
<dbReference type="PRINTS" id="PR00721">
    <property type="entry name" value="STOMATIN"/>
</dbReference>
<comment type="function">
    <text evidence="6">HflC and HflK could regulate a protease.</text>
</comment>
<keyword evidence="4" id="KW-1133">Transmembrane helix</keyword>
<protein>
    <recommendedName>
        <fullName evidence="6">Protein HflC</fullName>
    </recommendedName>
</protein>
<dbReference type="Gene3D" id="3.30.479.30">
    <property type="entry name" value="Band 7 domain"/>
    <property type="match status" value="1"/>
</dbReference>
<organism evidence="8">
    <name type="scientific">Magnetococcus massalia (strain MO-1)</name>
    <dbReference type="NCBI Taxonomy" id="451514"/>
    <lineage>
        <taxon>Bacteria</taxon>
        <taxon>Pseudomonadati</taxon>
        <taxon>Pseudomonadota</taxon>
        <taxon>Magnetococcia</taxon>
        <taxon>Magnetococcales</taxon>
        <taxon>Magnetococcaceae</taxon>
        <taxon>Magnetococcus</taxon>
    </lineage>
</organism>
<dbReference type="GO" id="GO:0006508">
    <property type="term" value="P:proteolysis"/>
    <property type="evidence" value="ECO:0007669"/>
    <property type="project" value="UniProtKB-KW"/>
</dbReference>
<comment type="similarity">
    <text evidence="2 6">Belongs to the band 7/mec-2 family. HflC subfamily.</text>
</comment>
<reference evidence="8" key="1">
    <citation type="submission" date="2015-04" db="EMBL/GenBank/DDBJ databases">
        <authorList>
            <person name="Syromyatnikov M.Y."/>
            <person name="Popov V.N."/>
        </authorList>
    </citation>
    <scope>NUCLEOTIDE SEQUENCE</scope>
    <source>
        <strain evidence="8">MO-1</strain>
    </source>
</reference>
<dbReference type="GO" id="GO:0008233">
    <property type="term" value="F:peptidase activity"/>
    <property type="evidence" value="ECO:0007669"/>
    <property type="project" value="UniProtKB-KW"/>
</dbReference>
<dbReference type="InterPro" id="IPR010200">
    <property type="entry name" value="HflC"/>
</dbReference>